<evidence type="ECO:0000256" key="2">
    <source>
        <dbReference type="ARBA" id="ARBA00023315"/>
    </source>
</evidence>
<dbReference type="STRING" id="1392250.A0A2I2GHM2"/>
<dbReference type="RefSeq" id="XP_024707639.1">
    <property type="nucleotide sequence ID" value="XM_024847489.1"/>
</dbReference>
<gene>
    <name evidence="3" type="ORF">P170DRAFT_423221</name>
</gene>
<accession>A0A2I2GHM2</accession>
<dbReference type="Gene3D" id="3.30.559.10">
    <property type="entry name" value="Chloramphenicol acetyltransferase-like domain"/>
    <property type="match status" value="2"/>
</dbReference>
<dbReference type="GeneID" id="36555188"/>
<proteinExistence type="predicted"/>
<evidence type="ECO:0000313" key="4">
    <source>
        <dbReference type="Proteomes" id="UP000234275"/>
    </source>
</evidence>
<comment type="caution">
    <text evidence="3">The sequence shown here is derived from an EMBL/GenBank/DDBJ whole genome shotgun (WGS) entry which is preliminary data.</text>
</comment>
<dbReference type="GO" id="GO:0016747">
    <property type="term" value="F:acyltransferase activity, transferring groups other than amino-acyl groups"/>
    <property type="evidence" value="ECO:0007669"/>
    <property type="project" value="TreeGrafter"/>
</dbReference>
<evidence type="ECO:0000313" key="3">
    <source>
        <dbReference type="EMBL" id="PLB52337.1"/>
    </source>
</evidence>
<dbReference type="PANTHER" id="PTHR31642">
    <property type="entry name" value="TRICHOTHECENE 3-O-ACETYLTRANSFERASE"/>
    <property type="match status" value="1"/>
</dbReference>
<keyword evidence="1" id="KW-0808">Transferase</keyword>
<reference evidence="3 4" key="1">
    <citation type="submission" date="2016-12" db="EMBL/GenBank/DDBJ databases">
        <title>The genomes of Aspergillus section Nigri reveals drivers in fungal speciation.</title>
        <authorList>
            <consortium name="DOE Joint Genome Institute"/>
            <person name="Vesth T.C."/>
            <person name="Nybo J."/>
            <person name="Theobald S."/>
            <person name="Brandl J."/>
            <person name="Frisvad J.C."/>
            <person name="Nielsen K.F."/>
            <person name="Lyhne E.K."/>
            <person name="Kogle M.E."/>
            <person name="Kuo A."/>
            <person name="Riley R."/>
            <person name="Clum A."/>
            <person name="Nolan M."/>
            <person name="Lipzen A."/>
            <person name="Salamov A."/>
            <person name="Henrissat B."/>
            <person name="Wiebenga A."/>
            <person name="De Vries R.P."/>
            <person name="Grigoriev I.V."/>
            <person name="Mortensen U.H."/>
            <person name="Andersen M.R."/>
            <person name="Baker S.E."/>
        </authorList>
    </citation>
    <scope>NUCLEOTIDE SEQUENCE [LARGE SCALE GENOMIC DNA]</scope>
    <source>
        <strain evidence="3 4">IBT 23096</strain>
    </source>
</reference>
<protein>
    <recommendedName>
        <fullName evidence="5">Transferase family protein</fullName>
    </recommendedName>
</protein>
<dbReference type="OrthoDB" id="1862401at2759"/>
<keyword evidence="4" id="KW-1185">Reference proteome</keyword>
<dbReference type="Proteomes" id="UP000234275">
    <property type="component" value="Unassembled WGS sequence"/>
</dbReference>
<dbReference type="AlphaFoldDB" id="A0A2I2GHM2"/>
<dbReference type="InterPro" id="IPR050317">
    <property type="entry name" value="Plant_Fungal_Acyltransferase"/>
</dbReference>
<evidence type="ECO:0008006" key="5">
    <source>
        <dbReference type="Google" id="ProtNLM"/>
    </source>
</evidence>
<dbReference type="InterPro" id="IPR023213">
    <property type="entry name" value="CAT-like_dom_sf"/>
</dbReference>
<dbReference type="VEuPathDB" id="FungiDB:P170DRAFT_423221"/>
<sequence>MDCPTSFESYTLSPLDHLLPNVYMLGFTSFAPQDTHHAVLTLEDAVHWLMQQLPFLGGEVFSTQTCDKANVWAVRPTNRATLKEYPIFRSRTHSQPITFIQNPRVFDNSFSAFPIEFASRESYPLIRFQANIMQDGVILTTSFFHPAMDGKGYFNVLHTLSGFCRGVENPPLFTYPQLETETRKKISEIKSCADTTPGQASYTNEFVEQEVPLVCRKLFLPTERLKRLRDRCQAEGSGKDGAPMRLTLNDIVCAIAWICMVQARSQIQSQATPQSGPISEDTILGTVVDTRASILSEIIHEGYMGNALLFPVITYPVQSMANDKGPQLLDSLSEIARRLHHARQGVNMEYAKSTVVRIQNNSDWGSLWSRASHGVVSSLRFMKVYDWDFGSNLGFINDFEMHDSRLGGRCWIMPARPLEAANWELYLTLEVDAWEHLEKNALFRWVSGEEFAML</sequence>
<name>A0A2I2GHM2_9EURO</name>
<keyword evidence="2" id="KW-0012">Acyltransferase</keyword>
<dbReference type="Pfam" id="PF02458">
    <property type="entry name" value="Transferase"/>
    <property type="match status" value="1"/>
</dbReference>
<organism evidence="3 4">
    <name type="scientific">Aspergillus steynii IBT 23096</name>
    <dbReference type="NCBI Taxonomy" id="1392250"/>
    <lineage>
        <taxon>Eukaryota</taxon>
        <taxon>Fungi</taxon>
        <taxon>Dikarya</taxon>
        <taxon>Ascomycota</taxon>
        <taxon>Pezizomycotina</taxon>
        <taxon>Eurotiomycetes</taxon>
        <taxon>Eurotiomycetidae</taxon>
        <taxon>Eurotiales</taxon>
        <taxon>Aspergillaceae</taxon>
        <taxon>Aspergillus</taxon>
        <taxon>Aspergillus subgen. Circumdati</taxon>
    </lineage>
</organism>
<dbReference type="EMBL" id="MSFO01000002">
    <property type="protein sequence ID" value="PLB52337.1"/>
    <property type="molecule type" value="Genomic_DNA"/>
</dbReference>
<evidence type="ECO:0000256" key="1">
    <source>
        <dbReference type="ARBA" id="ARBA00022679"/>
    </source>
</evidence>
<dbReference type="PANTHER" id="PTHR31642:SF270">
    <property type="entry name" value="O-ACYLTRANSFERASE AUSQ"/>
    <property type="match status" value="1"/>
</dbReference>